<dbReference type="AlphaFoldDB" id="A0A1F6XMW6"/>
<protein>
    <recommendedName>
        <fullName evidence="3">BIG2 domain-containing protein</fullName>
    </recommendedName>
</protein>
<evidence type="ECO:0000313" key="1">
    <source>
        <dbReference type="EMBL" id="OGI95520.1"/>
    </source>
</evidence>
<name>A0A1F6XMW6_9BACT</name>
<reference evidence="1 2" key="1">
    <citation type="journal article" date="2016" name="Nat. Commun.">
        <title>Thousands of microbial genomes shed light on interconnected biogeochemical processes in an aquifer system.</title>
        <authorList>
            <person name="Anantharaman K."/>
            <person name="Brown C.T."/>
            <person name="Hug L.A."/>
            <person name="Sharon I."/>
            <person name="Castelle C.J."/>
            <person name="Probst A.J."/>
            <person name="Thomas B.C."/>
            <person name="Singh A."/>
            <person name="Wilkins M.J."/>
            <person name="Karaoz U."/>
            <person name="Brodie E.L."/>
            <person name="Williams K.H."/>
            <person name="Hubbard S.S."/>
            <person name="Banfield J.F."/>
        </authorList>
    </citation>
    <scope>NUCLEOTIDE SEQUENCE [LARGE SCALE GENOMIC DNA]</scope>
</reference>
<evidence type="ECO:0000313" key="2">
    <source>
        <dbReference type="Proteomes" id="UP000178104"/>
    </source>
</evidence>
<dbReference type="EMBL" id="MFVE01000005">
    <property type="protein sequence ID" value="OGI95520.1"/>
    <property type="molecule type" value="Genomic_DNA"/>
</dbReference>
<proteinExistence type="predicted"/>
<gene>
    <name evidence="1" type="ORF">A2917_03120</name>
</gene>
<evidence type="ECO:0008006" key="3">
    <source>
        <dbReference type="Google" id="ProtNLM"/>
    </source>
</evidence>
<sequence>MTAKNKTKEKTKQFIPALLIVSILLPSVLLSIPQKASAVAAGSTAATSVPVADIPAETAGWLSQALHVITSGSTVQDTGLHIKDFAQFLLREILMRVAKQVLARITQATINWINSDFHGAPLFLENPESFFKDIAKSEVRNLVDMIGYDSLRYPFGQQSALNVISNFKNTLANNAQYTLSKVINDPDLLVQYRNDFNVGGWNAFLINTQYPQNNYLGFDMLIQQNLASRLEGTIQAPAQRIQSLLQQGSGFLSPQTCPTNSLYNNGVNEFRRPSFKPSIEYVAPEYTATSQAEIDEYNANYNTAVAMEKRRWAESNTCPGGLVNTTPGSVAANQIMMAMGSSFRQTELAAAMGNSLSAIFDALLNHFLDKGLNALSSTVSRASGGDNWSYDGNTLGGGTAPISGTTNLNIPQNVSVTVGEITGTPILGGAAPYVITTQPNTAVAMAQISYAGPGNPILTIKGIAPGQTFVVVRDSSTPSKNVSIDITVNSIGALVVNPRSISIAVNNSINASISGGQEPYFMQAGPDESKAVAVFADTSLVVMGVAVGQTALAIRDSSTPPKIVIVPITISGPEALVIEPRVSASVGSTTNTIISGGTAPYIIETSVDPTVAVVQISGSNLAVTGVGDGQIVIVIKDSSTPIKIASVNIVVSNQEFLTISPPNISVSYGQTATASISGATAPYTIVTQPRSGRATAQISGNTLRVTAGTNDGATYLTIKDSSTTNPQTVRVNIRVNR</sequence>
<dbReference type="Proteomes" id="UP000178104">
    <property type="component" value="Unassembled WGS sequence"/>
</dbReference>
<dbReference type="STRING" id="1801780.A2917_03120"/>
<comment type="caution">
    <text evidence="1">The sequence shown here is derived from an EMBL/GenBank/DDBJ whole genome shotgun (WGS) entry which is preliminary data.</text>
</comment>
<organism evidence="1 2">
    <name type="scientific">Candidatus Nomurabacteria bacterium RIFCSPLOWO2_01_FULL_42_17</name>
    <dbReference type="NCBI Taxonomy" id="1801780"/>
    <lineage>
        <taxon>Bacteria</taxon>
        <taxon>Candidatus Nomuraibacteriota</taxon>
    </lineage>
</organism>
<accession>A0A1F6XMW6</accession>